<protein>
    <recommendedName>
        <fullName evidence="1">Post-transcriptional regulator MKT1 C-terminal domain-containing protein</fullName>
    </recommendedName>
</protein>
<dbReference type="Proteomes" id="UP000504638">
    <property type="component" value="Unplaced"/>
</dbReference>
<dbReference type="EMBL" id="ML975151">
    <property type="protein sequence ID" value="KAF1815441.1"/>
    <property type="molecule type" value="Genomic_DNA"/>
</dbReference>
<evidence type="ECO:0000313" key="2">
    <source>
        <dbReference type="EMBL" id="KAF1815441.1"/>
    </source>
</evidence>
<dbReference type="AlphaFoldDB" id="A0A6G1GC17"/>
<evidence type="ECO:0000313" key="4">
    <source>
        <dbReference type="RefSeq" id="XP_033537072.1"/>
    </source>
</evidence>
<gene>
    <name evidence="2 4" type="ORF">P152DRAFT_185644</name>
</gene>
<proteinExistence type="predicted"/>
<keyword evidence="3" id="KW-1185">Reference proteome</keyword>
<dbReference type="GeneID" id="54414785"/>
<dbReference type="RefSeq" id="XP_033537072.1">
    <property type="nucleotide sequence ID" value="XM_033674215.1"/>
</dbReference>
<dbReference type="Pfam" id="PF12246">
    <property type="entry name" value="MKT1_C"/>
    <property type="match status" value="1"/>
</dbReference>
<accession>A0A6G1GC17</accession>
<reference evidence="4" key="2">
    <citation type="submission" date="2020-04" db="EMBL/GenBank/DDBJ databases">
        <authorList>
            <consortium name="NCBI Genome Project"/>
        </authorList>
    </citation>
    <scope>NUCLEOTIDE SEQUENCE</scope>
    <source>
        <strain evidence="4">CBS 781.70</strain>
    </source>
</reference>
<sequence length="237" mass="26028">MLETLASHPGLEEAAVVAIELARLGLLDAENMFPTYSGAPFRGSDTDRRNTLLISRVACLGKLEHNTIGFTGPLSKHLLGYQSMINTVRGSLRDLMEVTITQFFLSGGAERDRSDFTDLGLELPFLLSNDCGLGIAVKSYLDELVGASDRSSAEVKESVKERGATEWFPHSVEFAKNIDKAFVLWDAVCSPKFSFGPAIVVAILTSNQVYKGIKTAGRLVENARLFDEVNEWLEPLR</sequence>
<evidence type="ECO:0000313" key="3">
    <source>
        <dbReference type="Proteomes" id="UP000504638"/>
    </source>
</evidence>
<feature type="domain" description="Post-transcriptional regulator MKT1 C-terminal" evidence="1">
    <location>
        <begin position="8"/>
        <end position="189"/>
    </location>
</feature>
<organism evidence="2">
    <name type="scientific">Eremomyces bilateralis CBS 781.70</name>
    <dbReference type="NCBI Taxonomy" id="1392243"/>
    <lineage>
        <taxon>Eukaryota</taxon>
        <taxon>Fungi</taxon>
        <taxon>Dikarya</taxon>
        <taxon>Ascomycota</taxon>
        <taxon>Pezizomycotina</taxon>
        <taxon>Dothideomycetes</taxon>
        <taxon>Dothideomycetes incertae sedis</taxon>
        <taxon>Eremomycetales</taxon>
        <taxon>Eremomycetaceae</taxon>
        <taxon>Eremomyces</taxon>
    </lineage>
</organism>
<name>A0A6G1GC17_9PEZI</name>
<reference evidence="4" key="3">
    <citation type="submission" date="2025-04" db="UniProtKB">
        <authorList>
            <consortium name="RefSeq"/>
        </authorList>
    </citation>
    <scope>IDENTIFICATION</scope>
    <source>
        <strain evidence="4">CBS 781.70</strain>
    </source>
</reference>
<reference evidence="2 4" key="1">
    <citation type="submission" date="2020-01" db="EMBL/GenBank/DDBJ databases">
        <authorList>
            <consortium name="DOE Joint Genome Institute"/>
            <person name="Haridas S."/>
            <person name="Albert R."/>
            <person name="Binder M."/>
            <person name="Bloem J."/>
            <person name="Labutti K."/>
            <person name="Salamov A."/>
            <person name="Andreopoulos B."/>
            <person name="Baker S.E."/>
            <person name="Barry K."/>
            <person name="Bills G."/>
            <person name="Bluhm B.H."/>
            <person name="Cannon C."/>
            <person name="Castanera R."/>
            <person name="Culley D.E."/>
            <person name="Daum C."/>
            <person name="Ezra D."/>
            <person name="Gonzalez J.B."/>
            <person name="Henrissat B."/>
            <person name="Kuo A."/>
            <person name="Liang C."/>
            <person name="Lipzen A."/>
            <person name="Lutzoni F."/>
            <person name="Magnuson J."/>
            <person name="Mondo S."/>
            <person name="Nolan M."/>
            <person name="Ohm R."/>
            <person name="Pangilinan J."/>
            <person name="Park H.-J."/>
            <person name="Ramirez L."/>
            <person name="Alfaro M."/>
            <person name="Sun H."/>
            <person name="Tritt A."/>
            <person name="Yoshinaga Y."/>
            <person name="Zwiers L.-H."/>
            <person name="Turgeon B.G."/>
            <person name="Goodwin S.B."/>
            <person name="Spatafora J.W."/>
            <person name="Crous P.W."/>
            <person name="Grigoriev I.V."/>
        </authorList>
    </citation>
    <scope>NUCLEOTIDE SEQUENCE</scope>
    <source>
        <strain evidence="2 4">CBS 781.70</strain>
    </source>
</reference>
<dbReference type="InterPro" id="IPR022039">
    <property type="entry name" value="MKT1_C"/>
</dbReference>
<dbReference type="OrthoDB" id="17262at2759"/>
<evidence type="ECO:0000259" key="1">
    <source>
        <dbReference type="Pfam" id="PF12246"/>
    </source>
</evidence>